<dbReference type="Proteomes" id="UP000190906">
    <property type="component" value="Unassembled WGS sequence"/>
</dbReference>
<dbReference type="AlphaFoldDB" id="A0A1S9TJH5"/>
<proteinExistence type="predicted"/>
<gene>
    <name evidence="2" type="ORF">BW897_24610</name>
</gene>
<dbReference type="RefSeq" id="WP_016096705.1">
    <property type="nucleotide sequence ID" value="NZ_MUAJ01000033.1"/>
</dbReference>
<comment type="caution">
    <text evidence="2">The sequence shown here is derived from an EMBL/GenBank/DDBJ whole genome shotgun (WGS) entry which is preliminary data.</text>
</comment>
<dbReference type="EMBL" id="MUAJ01000033">
    <property type="protein sequence ID" value="OOR10030.1"/>
    <property type="molecule type" value="Genomic_DNA"/>
</dbReference>
<name>A0A1S9TJH5_BACCE</name>
<evidence type="ECO:0000313" key="3">
    <source>
        <dbReference type="Proteomes" id="UP000190906"/>
    </source>
</evidence>
<accession>A0A1S9TJH5</accession>
<evidence type="ECO:0000256" key="1">
    <source>
        <dbReference type="SAM" id="SignalP"/>
    </source>
</evidence>
<evidence type="ECO:0000313" key="2">
    <source>
        <dbReference type="EMBL" id="OOR10030.1"/>
    </source>
</evidence>
<organism evidence="2 3">
    <name type="scientific">Bacillus cereus</name>
    <dbReference type="NCBI Taxonomy" id="1396"/>
    <lineage>
        <taxon>Bacteria</taxon>
        <taxon>Bacillati</taxon>
        <taxon>Bacillota</taxon>
        <taxon>Bacilli</taxon>
        <taxon>Bacillales</taxon>
        <taxon>Bacillaceae</taxon>
        <taxon>Bacillus</taxon>
        <taxon>Bacillus cereus group</taxon>
    </lineage>
</organism>
<protein>
    <submittedName>
        <fullName evidence="2">Copper amine oxidase</fullName>
    </submittedName>
</protein>
<sequence length="375" mass="42093">MKRKVFSSVLLSSLLFLGVNDSGGVDASTITQVKYNQGGAKYIYTNAPEVVYDNPNMGSNFDAGKYAYYTNERKLEANQEYSAEFFNRNYTGAKLKFGYAVHNEDRLPQTIRIKNSAVNAAYPVNPDGSWDIMGITSSTIVKYGNSSNDQAITIPAGGHVFILEKDVEDTFAVNGKIKFIPNTKLTLRQFVSKKKPDGQFPSPSEIFDSIKTPQVKNYSKNTSTANYNYDERYAVIDNATTSSFYVGSKTSKAYPQSRVGINEYEAPIWYLENSNPTLEGNYGIVYDFQFKNAAGKKIRIKPEIISENDKPSDPEKFPPLAFFSQVTYWTSGTWKSTTKLTKPDQYHYITIPADQHVKFILPSGNNGNNLFEIIE</sequence>
<keyword evidence="1" id="KW-0732">Signal</keyword>
<feature type="signal peptide" evidence="1">
    <location>
        <begin position="1"/>
        <end position="27"/>
    </location>
</feature>
<reference evidence="2 3" key="1">
    <citation type="submission" date="2017-01" db="EMBL/GenBank/DDBJ databases">
        <title>Bacillus cereus isolates.</title>
        <authorList>
            <person name="Beno S.M."/>
        </authorList>
    </citation>
    <scope>NUCLEOTIDE SEQUENCE [LARGE SCALE GENOMIC DNA]</scope>
    <source>
        <strain evidence="2 3">FSL H8-0485</strain>
    </source>
</reference>
<feature type="chain" id="PRO_5010515865" evidence="1">
    <location>
        <begin position="28"/>
        <end position="375"/>
    </location>
</feature>